<dbReference type="AlphaFoldDB" id="A0A250VQ63"/>
<gene>
    <name evidence="1" type="ORF">SO3561_07858</name>
</gene>
<organism evidence="1 2">
    <name type="scientific">Streptomyces olivochromogenes</name>
    <dbReference type="NCBI Taxonomy" id="1963"/>
    <lineage>
        <taxon>Bacteria</taxon>
        <taxon>Bacillati</taxon>
        <taxon>Actinomycetota</taxon>
        <taxon>Actinomycetes</taxon>
        <taxon>Kitasatosporales</taxon>
        <taxon>Streptomycetaceae</taxon>
        <taxon>Streptomyces</taxon>
    </lineage>
</organism>
<accession>A0A250VQ63</accession>
<evidence type="ECO:0000313" key="1">
    <source>
        <dbReference type="EMBL" id="GAX56291.1"/>
    </source>
</evidence>
<protein>
    <recommendedName>
        <fullName evidence="3">DUF1542 domain-containing protein</fullName>
    </recommendedName>
</protein>
<evidence type="ECO:0008006" key="3">
    <source>
        <dbReference type="Google" id="ProtNLM"/>
    </source>
</evidence>
<dbReference type="RefSeq" id="WP_067381551.1">
    <property type="nucleotide sequence ID" value="NZ_BDQI01000025.1"/>
</dbReference>
<proteinExistence type="predicted"/>
<dbReference type="Proteomes" id="UP000217446">
    <property type="component" value="Unassembled WGS sequence"/>
</dbReference>
<keyword evidence="2" id="KW-1185">Reference proteome</keyword>
<comment type="caution">
    <text evidence="1">The sequence shown here is derived from an EMBL/GenBank/DDBJ whole genome shotgun (WGS) entry which is preliminary data.</text>
</comment>
<sequence length="226" mass="22823">MGVVLVAVLLIVGAVAAVAYQRRLSQPYGAVSDLDAEAEAHRWVERLGGSLSTLDARGNAAAAQALTDAAERHRAAQGELTTARSGAQYAMASQTALEGLHYIRAARTSLGLDPGPALPDLGTGAITARDGRVTVDGRTYAASPRPGDATPYYYPGGVVGGRQMPGGWYSAPWWKTALVAGAAGAGGVILADAVLDGLRRPHGGGPMGGPGGFGGLGGLGDFGGRF</sequence>
<dbReference type="STRING" id="1963.AQJ27_42315"/>
<reference evidence="2" key="1">
    <citation type="submission" date="2017-05" db="EMBL/GenBank/DDBJ databases">
        <title>Streptomyces olivochromogenes NBRC 3561 whole genome shotgun sequence.</title>
        <authorList>
            <person name="Dohra H."/>
            <person name="Kodani S."/>
        </authorList>
    </citation>
    <scope>NUCLEOTIDE SEQUENCE [LARGE SCALE GENOMIC DNA]</scope>
    <source>
        <strain evidence="2">NBRC 3561</strain>
    </source>
</reference>
<dbReference type="EMBL" id="BDQI01000025">
    <property type="protein sequence ID" value="GAX56291.1"/>
    <property type="molecule type" value="Genomic_DNA"/>
</dbReference>
<evidence type="ECO:0000313" key="2">
    <source>
        <dbReference type="Proteomes" id="UP000217446"/>
    </source>
</evidence>
<name>A0A250VQ63_STROL</name>